<evidence type="ECO:0000313" key="2">
    <source>
        <dbReference type="Proteomes" id="UP000003843"/>
    </source>
</evidence>
<comment type="caution">
    <text evidence="1">The sequence shown here is derived from an EMBL/GenBank/DDBJ whole genome shotgun (WGS) entry which is preliminary data.</text>
</comment>
<accession>D0W683</accession>
<sequence>MIYELCRLKNVSDGIFWLPICLTDDIGAHNHADVERACLTVVLPALQRLLVKVAVEAGNAASARVAADAALCL</sequence>
<organism evidence="1 2">
    <name type="scientific">Neisseria lactamica ATCC 23970</name>
    <dbReference type="NCBI Taxonomy" id="546265"/>
    <lineage>
        <taxon>Bacteria</taxon>
        <taxon>Pseudomonadati</taxon>
        <taxon>Pseudomonadota</taxon>
        <taxon>Betaproteobacteria</taxon>
        <taxon>Neisseriales</taxon>
        <taxon>Neisseriaceae</taxon>
        <taxon>Neisseria</taxon>
    </lineage>
</organism>
<dbReference type="Proteomes" id="UP000003843">
    <property type="component" value="Unassembled WGS sequence"/>
</dbReference>
<name>D0W683_NEILA</name>
<dbReference type="EMBL" id="ACEQ02000001">
    <property type="protein sequence ID" value="EEZ76829.1"/>
    <property type="molecule type" value="Genomic_DNA"/>
</dbReference>
<proteinExistence type="predicted"/>
<gene>
    <name evidence="1" type="ORF">NEILACOT_03019</name>
</gene>
<reference evidence="1 2" key="1">
    <citation type="submission" date="2009-10" db="EMBL/GenBank/DDBJ databases">
        <authorList>
            <person name="Weinstock G."/>
            <person name="Sodergren E."/>
            <person name="Clifton S."/>
            <person name="Fulton L."/>
            <person name="Fulton B."/>
            <person name="Courtney L."/>
            <person name="Fronick C."/>
            <person name="Harrison M."/>
            <person name="Strong C."/>
            <person name="Farmer C."/>
            <person name="Delahaunty K."/>
            <person name="Markovic C."/>
            <person name="Hall O."/>
            <person name="Minx P."/>
            <person name="Tomlinson C."/>
            <person name="Mitreva M."/>
            <person name="Nelson J."/>
            <person name="Hou S."/>
            <person name="Wollam A."/>
            <person name="Pepin K.H."/>
            <person name="Johnson M."/>
            <person name="Bhonagiri V."/>
            <person name="Nash W.E."/>
            <person name="Warren W."/>
            <person name="Chinwalla A."/>
            <person name="Mardis E.R."/>
            <person name="Wilson R.K."/>
        </authorList>
    </citation>
    <scope>NUCLEOTIDE SEQUENCE [LARGE SCALE GENOMIC DNA]</scope>
    <source>
        <strain evidence="1 2">ATCC 23970</strain>
    </source>
</reference>
<dbReference type="AlphaFoldDB" id="D0W683"/>
<protein>
    <submittedName>
        <fullName evidence="1">Uncharacterized protein</fullName>
    </submittedName>
</protein>
<evidence type="ECO:0000313" key="1">
    <source>
        <dbReference type="EMBL" id="EEZ76829.1"/>
    </source>
</evidence>